<keyword evidence="10" id="KW-0406">Ion transport</keyword>
<dbReference type="EMBL" id="LKHV02000001">
    <property type="protein sequence ID" value="MCS5709314.1"/>
    <property type="molecule type" value="Genomic_DNA"/>
</dbReference>
<accession>A0A0Q9YN75</accession>
<proteinExistence type="inferred from homology"/>
<reference evidence="15" key="2">
    <citation type="journal article" date="2016" name="Genome Announc.">
        <title>Draft Genome Sequences of Two Novel Amoeba-Resistant Intranuclear Bacteria, 'Candidatus Berkiella cookevillensis' and 'Candidatus Berkiella aquae'.</title>
        <authorList>
            <person name="Mehari Y.T."/>
            <person name="Arivett B.A."/>
            <person name="Farone A.L."/>
            <person name="Gunderson J.H."/>
            <person name="Farone M.B."/>
        </authorList>
    </citation>
    <scope>NUCLEOTIDE SEQUENCE</scope>
    <source>
        <strain evidence="15">CC99</strain>
    </source>
</reference>
<evidence type="ECO:0000256" key="4">
    <source>
        <dbReference type="ARBA" id="ARBA00022448"/>
    </source>
</evidence>
<keyword evidence="4" id="KW-0813">Transport</keyword>
<dbReference type="RefSeq" id="WP_057624080.1">
    <property type="nucleotide sequence ID" value="NZ_LKHV02000001.1"/>
</dbReference>
<feature type="transmembrane region" description="Helical" evidence="13">
    <location>
        <begin position="295"/>
        <end position="315"/>
    </location>
</feature>
<dbReference type="PATRIC" id="fig|1590042.3.peg.972"/>
<evidence type="ECO:0000256" key="6">
    <source>
        <dbReference type="ARBA" id="ARBA00022519"/>
    </source>
</evidence>
<keyword evidence="7 13" id="KW-0812">Transmembrane</keyword>
<evidence type="ECO:0000256" key="8">
    <source>
        <dbReference type="ARBA" id="ARBA00022842"/>
    </source>
</evidence>
<evidence type="ECO:0000256" key="2">
    <source>
        <dbReference type="ARBA" id="ARBA00009765"/>
    </source>
</evidence>
<reference evidence="15" key="3">
    <citation type="submission" date="2021-06" db="EMBL/GenBank/DDBJ databases">
        <title>Genomic Description and Analysis of Intracellular Bacteria, Candidatus Berkiella cookevillensis and Candidatus Berkiella aquae.</title>
        <authorList>
            <person name="Kidane D.T."/>
            <person name="Mehari Y.T."/>
            <person name="Rice F.C."/>
            <person name="Arivett B.A."/>
            <person name="Farone A.L."/>
            <person name="Berk S.G."/>
            <person name="Farone M.B."/>
        </authorList>
    </citation>
    <scope>NUCLEOTIDE SEQUENCE</scope>
    <source>
        <strain evidence="15">CC99</strain>
    </source>
</reference>
<sequence length="321" mass="37011">MITYFCIDEKTKKLVPTTNTEDVLWIEVFDPTPEESDVILHQTNVDLPEHHEMHQLEFSNRFYEENDALHLALSVVTKAAPIPESHVITFIISKKILITLRYSEPNPIHSFTQHIQHHPLSVKNHVEIFDILLNKIVGSVADLFELVDAKTDELGLALLGSIDGNKNVTKKENLNGLLREINYLQTLVSKAYQSLSSIQLLLTYFQDTQHKMFPNKLDHNILALNQDIICLSKHAEQLNQKLGFQLQSTLGLINIEQTHIIKMFTVVAMIFMPPTLIASIYGMNFEYMPEISLKFSYPFALMLMLFSSFFPYRYFKKKGWV</sequence>
<dbReference type="SUPFAM" id="SSF143865">
    <property type="entry name" value="CorA soluble domain-like"/>
    <property type="match status" value="1"/>
</dbReference>
<dbReference type="GO" id="GO:0005886">
    <property type="term" value="C:plasma membrane"/>
    <property type="evidence" value="ECO:0007669"/>
    <property type="project" value="UniProtKB-SubCell"/>
</dbReference>
<dbReference type="Pfam" id="PF01544">
    <property type="entry name" value="CorA"/>
    <property type="match status" value="1"/>
</dbReference>
<evidence type="ECO:0000256" key="3">
    <source>
        <dbReference type="ARBA" id="ARBA00019439"/>
    </source>
</evidence>
<dbReference type="EMBL" id="LKHV01000004">
    <property type="protein sequence ID" value="KRG18962.1"/>
    <property type="molecule type" value="Genomic_DNA"/>
</dbReference>
<dbReference type="GO" id="GO:0015095">
    <property type="term" value="F:magnesium ion transmembrane transporter activity"/>
    <property type="evidence" value="ECO:0007669"/>
    <property type="project" value="TreeGrafter"/>
</dbReference>
<dbReference type="STRING" id="437022.CC99x_00950"/>
<keyword evidence="9 13" id="KW-1133">Transmembrane helix</keyword>
<evidence type="ECO:0000313" key="15">
    <source>
        <dbReference type="EMBL" id="MCS5709314.1"/>
    </source>
</evidence>
<keyword evidence="11 13" id="KW-0472">Membrane</keyword>
<feature type="transmembrane region" description="Helical" evidence="13">
    <location>
        <begin position="263"/>
        <end position="283"/>
    </location>
</feature>
<dbReference type="Gene3D" id="1.20.58.340">
    <property type="entry name" value="Magnesium transport protein CorA, transmembrane region"/>
    <property type="match status" value="1"/>
</dbReference>
<keyword evidence="5" id="KW-1003">Cell membrane</keyword>
<gene>
    <name evidence="14" type="primary">corA_1</name>
    <name evidence="14" type="ORF">CC99x_00950</name>
    <name evidence="15" type="ORF">CC99x_010395</name>
</gene>
<evidence type="ECO:0000256" key="12">
    <source>
        <dbReference type="ARBA" id="ARBA00034269"/>
    </source>
</evidence>
<dbReference type="PANTHER" id="PTHR47685">
    <property type="entry name" value="MAGNESIUM TRANSPORT PROTEIN CORA"/>
    <property type="match status" value="1"/>
</dbReference>
<evidence type="ECO:0000256" key="13">
    <source>
        <dbReference type="SAM" id="Phobius"/>
    </source>
</evidence>
<keyword evidence="8" id="KW-0460">Magnesium</keyword>
<comment type="subcellular location">
    <subcellularLocation>
        <location evidence="1">Cell inner membrane</location>
        <topology evidence="1">Multi-pass membrane protein</topology>
    </subcellularLocation>
</comment>
<comment type="catalytic activity">
    <reaction evidence="12">
        <text>Mg(2+)(in) = Mg(2+)(out)</text>
        <dbReference type="Rhea" id="RHEA:29827"/>
        <dbReference type="ChEBI" id="CHEBI:18420"/>
    </reaction>
</comment>
<keyword evidence="6" id="KW-0997">Cell inner membrane</keyword>
<keyword evidence="16" id="KW-1185">Reference proteome</keyword>
<name>A0A0Q9YN75_9GAMM</name>
<evidence type="ECO:0000313" key="16">
    <source>
        <dbReference type="Proteomes" id="UP000051494"/>
    </source>
</evidence>
<dbReference type="AlphaFoldDB" id="A0A0Q9YN75"/>
<dbReference type="Proteomes" id="UP000051494">
    <property type="component" value="Unassembled WGS sequence"/>
</dbReference>
<comment type="similarity">
    <text evidence="2">Belongs to the CorA metal ion transporter (MIT) (TC 1.A.35) family.</text>
</comment>
<protein>
    <recommendedName>
        <fullName evidence="3">Magnesium transport protein CorA</fullName>
    </recommendedName>
</protein>
<dbReference type="GO" id="GO:0015087">
    <property type="term" value="F:cobalt ion transmembrane transporter activity"/>
    <property type="evidence" value="ECO:0007669"/>
    <property type="project" value="TreeGrafter"/>
</dbReference>
<dbReference type="GO" id="GO:0015099">
    <property type="term" value="F:nickel cation transmembrane transporter activity"/>
    <property type="evidence" value="ECO:0007669"/>
    <property type="project" value="TreeGrafter"/>
</dbReference>
<dbReference type="InterPro" id="IPR045863">
    <property type="entry name" value="CorA_TM1_TM2"/>
</dbReference>
<comment type="caution">
    <text evidence="14">The sequence shown here is derived from an EMBL/GenBank/DDBJ whole genome shotgun (WGS) entry which is preliminary data.</text>
</comment>
<evidence type="ECO:0000256" key="9">
    <source>
        <dbReference type="ARBA" id="ARBA00022989"/>
    </source>
</evidence>
<dbReference type="PANTHER" id="PTHR47685:SF1">
    <property type="entry name" value="MAGNESIUM TRANSPORT PROTEIN CORA"/>
    <property type="match status" value="1"/>
</dbReference>
<dbReference type="InterPro" id="IPR050829">
    <property type="entry name" value="CorA_MIT"/>
</dbReference>
<dbReference type="OrthoDB" id="9803416at2"/>
<dbReference type="SUPFAM" id="SSF144083">
    <property type="entry name" value="Magnesium transport protein CorA, transmembrane region"/>
    <property type="match status" value="1"/>
</dbReference>
<dbReference type="InterPro" id="IPR002523">
    <property type="entry name" value="MgTranspt_CorA/ZnTranspt_ZntB"/>
</dbReference>
<evidence type="ECO:0000256" key="5">
    <source>
        <dbReference type="ARBA" id="ARBA00022475"/>
    </source>
</evidence>
<evidence type="ECO:0000313" key="14">
    <source>
        <dbReference type="EMBL" id="KRG18962.1"/>
    </source>
</evidence>
<evidence type="ECO:0000256" key="11">
    <source>
        <dbReference type="ARBA" id="ARBA00023136"/>
    </source>
</evidence>
<evidence type="ECO:0000256" key="1">
    <source>
        <dbReference type="ARBA" id="ARBA00004429"/>
    </source>
</evidence>
<evidence type="ECO:0000256" key="7">
    <source>
        <dbReference type="ARBA" id="ARBA00022692"/>
    </source>
</evidence>
<evidence type="ECO:0000256" key="10">
    <source>
        <dbReference type="ARBA" id="ARBA00023065"/>
    </source>
</evidence>
<dbReference type="InterPro" id="IPR045861">
    <property type="entry name" value="CorA_cytoplasmic_dom"/>
</dbReference>
<dbReference type="Gene3D" id="3.30.460.20">
    <property type="entry name" value="CorA soluble domain-like"/>
    <property type="match status" value="1"/>
</dbReference>
<dbReference type="FunFam" id="1.20.58.340:FF:000001">
    <property type="entry name" value="Magnesium transport protein CorA"/>
    <property type="match status" value="1"/>
</dbReference>
<reference evidence="14" key="1">
    <citation type="submission" date="2015-09" db="EMBL/GenBank/DDBJ databases">
        <title>Draft Genome Sequences of Two Novel Amoeba-resistant Intranuclear Bacteria, Candidatus Berkiella cookevillensis and Candidatus Berkiella aquae.</title>
        <authorList>
            <person name="Mehari Y.T."/>
            <person name="Arivett B.A."/>
            <person name="Farone A.L."/>
            <person name="Gunderson J.H."/>
            <person name="Farone M.B."/>
        </authorList>
    </citation>
    <scope>NUCLEOTIDE SEQUENCE [LARGE SCALE GENOMIC DNA]</scope>
    <source>
        <strain evidence="14">CC99</strain>
    </source>
</reference>
<organism evidence="14">
    <name type="scientific">Candidatus Berkiella cookevillensis</name>
    <dbReference type="NCBI Taxonomy" id="437022"/>
    <lineage>
        <taxon>Bacteria</taxon>
        <taxon>Pseudomonadati</taxon>
        <taxon>Pseudomonadota</taxon>
        <taxon>Gammaproteobacteria</taxon>
        <taxon>Candidatus Berkiellales</taxon>
        <taxon>Candidatus Berkiellaceae</taxon>
        <taxon>Candidatus Berkiella</taxon>
    </lineage>
</organism>